<dbReference type="PROSITE" id="PS01124">
    <property type="entry name" value="HTH_ARAC_FAMILY_2"/>
    <property type="match status" value="1"/>
</dbReference>
<keyword evidence="1" id="KW-0805">Transcription regulation</keyword>
<evidence type="ECO:0000313" key="5">
    <source>
        <dbReference type="EMBL" id="NLR94089.1"/>
    </source>
</evidence>
<evidence type="ECO:0000256" key="1">
    <source>
        <dbReference type="ARBA" id="ARBA00023015"/>
    </source>
</evidence>
<dbReference type="AlphaFoldDB" id="A0A7X8SPP9"/>
<dbReference type="Gene3D" id="1.10.10.60">
    <property type="entry name" value="Homeodomain-like"/>
    <property type="match status" value="1"/>
</dbReference>
<accession>A0A7X8SPP9</accession>
<keyword evidence="2" id="KW-0238">DNA-binding</keyword>
<dbReference type="EMBL" id="JABAIL010000009">
    <property type="protein sequence ID" value="NLR94089.1"/>
    <property type="molecule type" value="Genomic_DNA"/>
</dbReference>
<dbReference type="InterPro" id="IPR018060">
    <property type="entry name" value="HTH_AraC"/>
</dbReference>
<dbReference type="SMART" id="SM00342">
    <property type="entry name" value="HTH_ARAC"/>
    <property type="match status" value="1"/>
</dbReference>
<gene>
    <name evidence="5" type="ORF">HGP29_23000</name>
</gene>
<protein>
    <submittedName>
        <fullName evidence="5">Helix-turn-helix transcriptional regulator</fullName>
    </submittedName>
</protein>
<dbReference type="Proteomes" id="UP000585050">
    <property type="component" value="Unassembled WGS sequence"/>
</dbReference>
<proteinExistence type="predicted"/>
<dbReference type="PRINTS" id="PR00032">
    <property type="entry name" value="HTHARAC"/>
</dbReference>
<dbReference type="GO" id="GO:0003700">
    <property type="term" value="F:DNA-binding transcription factor activity"/>
    <property type="evidence" value="ECO:0007669"/>
    <property type="project" value="InterPro"/>
</dbReference>
<comment type="caution">
    <text evidence="5">The sequence shown here is derived from an EMBL/GenBank/DDBJ whole genome shotgun (WGS) entry which is preliminary data.</text>
</comment>
<dbReference type="Pfam" id="PF12833">
    <property type="entry name" value="HTH_18"/>
    <property type="match status" value="1"/>
</dbReference>
<dbReference type="RefSeq" id="WP_168884800.1">
    <property type="nucleotide sequence ID" value="NZ_JABAIL010000009.1"/>
</dbReference>
<name>A0A7X8SPP9_9BACT</name>
<evidence type="ECO:0000259" key="4">
    <source>
        <dbReference type="PROSITE" id="PS01124"/>
    </source>
</evidence>
<evidence type="ECO:0000256" key="2">
    <source>
        <dbReference type="ARBA" id="ARBA00023125"/>
    </source>
</evidence>
<dbReference type="InterPro" id="IPR053142">
    <property type="entry name" value="PchR_regulatory_protein"/>
</dbReference>
<reference evidence="5 6" key="1">
    <citation type="submission" date="2020-04" db="EMBL/GenBank/DDBJ databases">
        <title>Flammeovirga sp. SR4, a novel species isolated from seawater.</title>
        <authorList>
            <person name="Wang X."/>
        </authorList>
    </citation>
    <scope>NUCLEOTIDE SEQUENCE [LARGE SCALE GENOMIC DNA]</scope>
    <source>
        <strain evidence="5 6">SR4</strain>
    </source>
</reference>
<dbReference type="InterPro" id="IPR020449">
    <property type="entry name" value="Tscrpt_reg_AraC-type_HTH"/>
</dbReference>
<sequence length="320" mass="37891">MLKDDSFLGDEYNPFNFFDRFGEEVGGERINDEFHLKNEEIGEIHSILYKYMDALFIGVTDINLNKDLTFKNKPLHDHKYVSIRIGQAGNFDNKTALLRDSIYIYNNLQEFEISYPANTNMRWLFIRFPLAFYDLFSEDSQSKLYELISNDEPWFYYSPILPQIETLLKDIYLCLEDKSIRRAIFLSKSIELITQLRLHGDKNQFKNIVYNIHSDDLKLMIEVKDEILKDYSHQPNLDQLCKKFGISESKLQRTFKKVFQKPILQFFNTQRITEGRKMVKQNTKDLTQIALELGFSDLSHFSKVYKKQFGVRPSEDKLMS</sequence>
<evidence type="ECO:0000256" key="3">
    <source>
        <dbReference type="ARBA" id="ARBA00023163"/>
    </source>
</evidence>
<dbReference type="SUPFAM" id="SSF46689">
    <property type="entry name" value="Homeodomain-like"/>
    <property type="match status" value="1"/>
</dbReference>
<dbReference type="GO" id="GO:0043565">
    <property type="term" value="F:sequence-specific DNA binding"/>
    <property type="evidence" value="ECO:0007669"/>
    <property type="project" value="InterPro"/>
</dbReference>
<dbReference type="PANTHER" id="PTHR47893:SF1">
    <property type="entry name" value="REGULATORY PROTEIN PCHR"/>
    <property type="match status" value="1"/>
</dbReference>
<keyword evidence="3" id="KW-0804">Transcription</keyword>
<evidence type="ECO:0000313" key="6">
    <source>
        <dbReference type="Proteomes" id="UP000585050"/>
    </source>
</evidence>
<dbReference type="InterPro" id="IPR009057">
    <property type="entry name" value="Homeodomain-like_sf"/>
</dbReference>
<dbReference type="PANTHER" id="PTHR47893">
    <property type="entry name" value="REGULATORY PROTEIN PCHR"/>
    <property type="match status" value="1"/>
</dbReference>
<organism evidence="5 6">
    <name type="scientific">Flammeovirga agarivorans</name>
    <dbReference type="NCBI Taxonomy" id="2726742"/>
    <lineage>
        <taxon>Bacteria</taxon>
        <taxon>Pseudomonadati</taxon>
        <taxon>Bacteroidota</taxon>
        <taxon>Cytophagia</taxon>
        <taxon>Cytophagales</taxon>
        <taxon>Flammeovirgaceae</taxon>
        <taxon>Flammeovirga</taxon>
    </lineage>
</organism>
<keyword evidence="6" id="KW-1185">Reference proteome</keyword>
<feature type="domain" description="HTH araC/xylS-type" evidence="4">
    <location>
        <begin position="221"/>
        <end position="319"/>
    </location>
</feature>